<name>A0A3M7QJ24_BRAPC</name>
<proteinExistence type="predicted"/>
<organism evidence="2 3">
    <name type="scientific">Brachionus plicatilis</name>
    <name type="common">Marine rotifer</name>
    <name type="synonym">Brachionus muelleri</name>
    <dbReference type="NCBI Taxonomy" id="10195"/>
    <lineage>
        <taxon>Eukaryota</taxon>
        <taxon>Metazoa</taxon>
        <taxon>Spiralia</taxon>
        <taxon>Gnathifera</taxon>
        <taxon>Rotifera</taxon>
        <taxon>Eurotatoria</taxon>
        <taxon>Monogononta</taxon>
        <taxon>Pseudotrocha</taxon>
        <taxon>Ploima</taxon>
        <taxon>Brachionidae</taxon>
        <taxon>Brachionus</taxon>
    </lineage>
</organism>
<dbReference type="InterPro" id="IPR029021">
    <property type="entry name" value="Prot-tyrosine_phosphatase-like"/>
</dbReference>
<evidence type="ECO:0000313" key="3">
    <source>
        <dbReference type="Proteomes" id="UP000276133"/>
    </source>
</evidence>
<gene>
    <name evidence="2" type="ORF">BpHYR1_030873</name>
</gene>
<keyword evidence="3" id="KW-1185">Reference proteome</keyword>
<evidence type="ECO:0000313" key="2">
    <source>
        <dbReference type="EMBL" id="RNA11001.1"/>
    </source>
</evidence>
<feature type="region of interest" description="Disordered" evidence="1">
    <location>
        <begin position="17"/>
        <end position="114"/>
    </location>
</feature>
<dbReference type="OrthoDB" id="2017893at2759"/>
<comment type="caution">
    <text evidence="2">The sequence shown here is derived from an EMBL/GenBank/DDBJ whole genome shotgun (WGS) entry which is preliminary data.</text>
</comment>
<dbReference type="STRING" id="10195.A0A3M7QJ24"/>
<feature type="region of interest" description="Disordered" evidence="1">
    <location>
        <begin position="390"/>
        <end position="418"/>
    </location>
</feature>
<sequence length="427" mass="48488">MNNSLNKPSTCRLINVAPCNANDDSDHESPGPQAANLSRNSMVSGRASSFESSLSLDTTSEVLSRPVTARSLPIPARPKPPSINVIKSPSSDSKNTEPSTIKHSSSSPVLIKPRKNSACSKTNLDTYLDYSMSPFTTKFELIGKKSYYKTSMRKCHSSTHLSEEKMVAPGQFGTSEASFVQITNDLFCGNLSLVKNERQMCKMNVEYLIDMTNMRPDELGRRTLGKIPCTCLKQHSRIHINVEIKQTDFKSLFKSFCEVNRFIQKSRKSTTTRRVLIFGKSTYSAQVVCAAAQYLMLEYDMGVEMALKSVTKVKLDFVNTKIDECYRKYLEDFEKYLDHMSGRVFGKLDYGGGAENKNERSLKAKRDMFEENFEFFDDNEVEDFGQFENSCRSRSSMTNLTDSEDKKRSRRKKKESKENCKLKIAWM</sequence>
<feature type="compositionally biased region" description="Polar residues" evidence="1">
    <location>
        <begin position="390"/>
        <end position="401"/>
    </location>
</feature>
<accession>A0A3M7QJ24</accession>
<dbReference type="EMBL" id="REGN01006072">
    <property type="protein sequence ID" value="RNA11001.1"/>
    <property type="molecule type" value="Genomic_DNA"/>
</dbReference>
<feature type="compositionally biased region" description="Polar residues" evidence="1">
    <location>
        <begin position="85"/>
        <end position="108"/>
    </location>
</feature>
<evidence type="ECO:0000256" key="1">
    <source>
        <dbReference type="SAM" id="MobiDB-lite"/>
    </source>
</evidence>
<dbReference type="Gene3D" id="3.90.190.10">
    <property type="entry name" value="Protein tyrosine phosphatase superfamily"/>
    <property type="match status" value="1"/>
</dbReference>
<dbReference type="Proteomes" id="UP000276133">
    <property type="component" value="Unassembled WGS sequence"/>
</dbReference>
<dbReference type="SUPFAM" id="SSF52799">
    <property type="entry name" value="(Phosphotyrosine protein) phosphatases II"/>
    <property type="match status" value="1"/>
</dbReference>
<feature type="compositionally biased region" description="Polar residues" evidence="1">
    <location>
        <begin position="35"/>
        <end position="62"/>
    </location>
</feature>
<dbReference type="AlphaFoldDB" id="A0A3M7QJ24"/>
<protein>
    <submittedName>
        <fullName evidence="2">Dual specificity phosphatase</fullName>
    </submittedName>
</protein>
<reference evidence="2 3" key="1">
    <citation type="journal article" date="2018" name="Sci. Rep.">
        <title>Genomic signatures of local adaptation to the degree of environmental predictability in rotifers.</title>
        <authorList>
            <person name="Franch-Gras L."/>
            <person name="Hahn C."/>
            <person name="Garcia-Roger E.M."/>
            <person name="Carmona M.J."/>
            <person name="Serra M."/>
            <person name="Gomez A."/>
        </authorList>
    </citation>
    <scope>NUCLEOTIDE SEQUENCE [LARGE SCALE GENOMIC DNA]</scope>
    <source>
        <strain evidence="2">HYR1</strain>
    </source>
</reference>